<name>A0A0R3UEX1_MESCO</name>
<evidence type="ECO:0000313" key="1">
    <source>
        <dbReference type="EMBL" id="VDD79597.1"/>
    </source>
</evidence>
<proteinExistence type="predicted"/>
<evidence type="ECO:0000313" key="2">
    <source>
        <dbReference type="Proteomes" id="UP000267029"/>
    </source>
</evidence>
<dbReference type="AlphaFoldDB" id="A0A0R3UEX1"/>
<organism evidence="1 2">
    <name type="scientific">Mesocestoides corti</name>
    <name type="common">Flatworm</name>
    <dbReference type="NCBI Taxonomy" id="53468"/>
    <lineage>
        <taxon>Eukaryota</taxon>
        <taxon>Metazoa</taxon>
        <taxon>Spiralia</taxon>
        <taxon>Lophotrochozoa</taxon>
        <taxon>Platyhelminthes</taxon>
        <taxon>Cestoda</taxon>
        <taxon>Eucestoda</taxon>
        <taxon>Cyclophyllidea</taxon>
        <taxon>Mesocestoididae</taxon>
        <taxon>Mesocestoides</taxon>
    </lineage>
</organism>
<dbReference type="OrthoDB" id="6250351at2759"/>
<evidence type="ECO:0008006" key="3">
    <source>
        <dbReference type="Google" id="ProtNLM"/>
    </source>
</evidence>
<dbReference type="EMBL" id="UXSR01005202">
    <property type="protein sequence ID" value="VDD79597.1"/>
    <property type="molecule type" value="Genomic_DNA"/>
</dbReference>
<dbReference type="Proteomes" id="UP000267029">
    <property type="component" value="Unassembled WGS sequence"/>
</dbReference>
<protein>
    <recommendedName>
        <fullName evidence="3">Trichohyalin-plectin-homology domain-containing protein</fullName>
    </recommendedName>
</protein>
<accession>A0A0R3UEX1</accession>
<reference evidence="1 2" key="1">
    <citation type="submission" date="2018-10" db="EMBL/GenBank/DDBJ databases">
        <authorList>
            <consortium name="Pathogen Informatics"/>
        </authorList>
    </citation>
    <scope>NUCLEOTIDE SEQUENCE [LARGE SCALE GENOMIC DNA]</scope>
</reference>
<keyword evidence="2" id="KW-1185">Reference proteome</keyword>
<gene>
    <name evidence="1" type="ORF">MCOS_LOCUS5600</name>
</gene>
<sequence length="411" mass="47834">MTLASGFMEVHDFVCICVHCKATETQFAFPIQKERLEQEKRLLEKLIAENREIECNERVAEYNKRKSLREAIEKQVASDPTLQCSDFEAERKRCEEVVAKELADIKAEKEAAWRRKQELKASNLETLARRQKETSERRQSELDFEKNKLKESDALFEAQDALRKRPYKVVKELCKKQASPKLSVEVAATNLVEVLCAEENGLANRATKASQEARIGREILLSVQEADEIFNEPVQRTKEQLDYRTSLNRIREFKEAMARDEKERQRQADLHYLAASEREEATLKKRDEFRRLAGLEVGKCLREQISAKEREIRLQRQSDIEADKKRDAERQKHDDAVEAEKQKLLTAFEAWRSNFSLFPASETVEDLRQKIQCRKDLATSHWITETHENFATWHSGESLDPLGPKRASKLI</sequence>